<dbReference type="Proteomes" id="UP000042527">
    <property type="component" value="Unassembled WGS sequence"/>
</dbReference>
<keyword evidence="3" id="KW-1185">Reference proteome</keyword>
<proteinExistence type="predicted"/>
<reference evidence="2 4" key="3">
    <citation type="submission" date="2019-08" db="EMBL/GenBank/DDBJ databases">
        <authorList>
            <person name="Kuhnert P."/>
        </authorList>
    </citation>
    <scope>NUCLEOTIDE SEQUENCE [LARGE SCALE GENOMIC DNA]</scope>
    <source>
        <strain evidence="2 4">B36.5</strain>
    </source>
</reference>
<evidence type="ECO:0000313" key="4">
    <source>
        <dbReference type="Proteomes" id="UP000323594"/>
    </source>
</evidence>
<accession>A0A0B7H0R2</accession>
<dbReference type="EMBL" id="CDNC01000045">
    <property type="protein sequence ID" value="CEM62845.1"/>
    <property type="molecule type" value="Genomic_DNA"/>
</dbReference>
<dbReference type="AlphaFoldDB" id="A0A0B7H0R2"/>
<gene>
    <name evidence="2" type="ORF">FUT82_03000</name>
    <name evidence="1" type="ORF">TPHV1_50105</name>
</gene>
<protein>
    <submittedName>
        <fullName evidence="1">Uncharacterized protein</fullName>
    </submittedName>
</protein>
<sequence>MPGGIATGGLRPQHHYGKLLTVAPCRALFIKLFMVFVRCSKKTLCRELNKNIVEQKILF</sequence>
<dbReference type="EMBL" id="CP042817">
    <property type="protein sequence ID" value="QEJ97052.1"/>
    <property type="molecule type" value="Genomic_DNA"/>
</dbReference>
<evidence type="ECO:0000313" key="2">
    <source>
        <dbReference type="EMBL" id="QEJ97052.1"/>
    </source>
</evidence>
<name>A0A0B7H0R2_TREPH</name>
<reference evidence="3" key="1">
    <citation type="submission" date="2015-01" db="EMBL/GenBank/DDBJ databases">
        <authorList>
            <person name="Manzoor Shahid"/>
            <person name="Zubair Saima"/>
        </authorList>
    </citation>
    <scope>NUCLEOTIDE SEQUENCE [LARGE SCALE GENOMIC DNA]</scope>
    <source>
        <strain evidence="3">V1</strain>
    </source>
</reference>
<evidence type="ECO:0000313" key="3">
    <source>
        <dbReference type="Proteomes" id="UP000042527"/>
    </source>
</evidence>
<organism evidence="1 3">
    <name type="scientific">Treponema phagedenis</name>
    <dbReference type="NCBI Taxonomy" id="162"/>
    <lineage>
        <taxon>Bacteria</taxon>
        <taxon>Pseudomonadati</taxon>
        <taxon>Spirochaetota</taxon>
        <taxon>Spirochaetia</taxon>
        <taxon>Spirochaetales</taxon>
        <taxon>Treponemataceae</taxon>
        <taxon>Treponema</taxon>
    </lineage>
</organism>
<dbReference type="Proteomes" id="UP000323594">
    <property type="component" value="Chromosome"/>
</dbReference>
<reference evidence="1" key="2">
    <citation type="submission" date="2015-01" db="EMBL/GenBank/DDBJ databases">
        <authorList>
            <person name="Xiang T."/>
            <person name="Song Y."/>
            <person name="Huang L."/>
            <person name="Wang B."/>
            <person name="Wu P."/>
        </authorList>
    </citation>
    <scope>NUCLEOTIDE SEQUENCE [LARGE SCALE GENOMIC DNA]</scope>
    <source>
        <strain evidence="1">V1</strain>
    </source>
</reference>
<evidence type="ECO:0000313" key="1">
    <source>
        <dbReference type="EMBL" id="CEM62845.1"/>
    </source>
</evidence>